<dbReference type="GO" id="GO:0046417">
    <property type="term" value="P:chorismate metabolic process"/>
    <property type="evidence" value="ECO:0007669"/>
    <property type="project" value="InterPro"/>
</dbReference>
<evidence type="ECO:0000256" key="1">
    <source>
        <dbReference type="ARBA" id="ARBA00001933"/>
    </source>
</evidence>
<dbReference type="PROSITE" id="PS51168">
    <property type="entry name" value="CHORISMATE_MUT_2"/>
    <property type="match status" value="1"/>
</dbReference>
<organism evidence="9">
    <name type="scientific">uncultured marine thaumarchaeote KM3_105_E03</name>
    <dbReference type="NCBI Taxonomy" id="1455981"/>
    <lineage>
        <taxon>Archaea</taxon>
        <taxon>Nitrososphaerota</taxon>
        <taxon>environmental samples</taxon>
    </lineage>
</organism>
<comment type="cofactor">
    <cofactor evidence="1 7">
        <name>pyridoxal 5'-phosphate</name>
        <dbReference type="ChEBI" id="CHEBI:597326"/>
    </cofactor>
</comment>
<dbReference type="GO" id="GO:0030170">
    <property type="term" value="F:pyridoxal phosphate binding"/>
    <property type="evidence" value="ECO:0007669"/>
    <property type="project" value="InterPro"/>
</dbReference>
<dbReference type="InterPro" id="IPR002701">
    <property type="entry name" value="CM_II_prokaryot"/>
</dbReference>
<keyword evidence="4 7" id="KW-0032">Aminotransferase</keyword>
<dbReference type="EMBL" id="KF900554">
    <property type="protein sequence ID" value="AIE99067.1"/>
    <property type="molecule type" value="Genomic_DNA"/>
</dbReference>
<reference evidence="9" key="1">
    <citation type="journal article" date="2014" name="Genome Biol. Evol.">
        <title>Pangenome evidence for extensive interdomain horizontal transfer affecting lineage core and shell genes in uncultured planktonic thaumarchaeota and euryarchaeota.</title>
        <authorList>
            <person name="Deschamps P."/>
            <person name="Zivanovic Y."/>
            <person name="Moreira D."/>
            <person name="Rodriguez-Valera F."/>
            <person name="Lopez-Garcia P."/>
        </authorList>
    </citation>
    <scope>NUCLEOTIDE SEQUENCE</scope>
</reference>
<feature type="domain" description="Chorismate mutase" evidence="8">
    <location>
        <begin position="1"/>
        <end position="89"/>
    </location>
</feature>
<dbReference type="Pfam" id="PF00155">
    <property type="entry name" value="Aminotran_1_2"/>
    <property type="match status" value="1"/>
</dbReference>
<dbReference type="SUPFAM" id="SSF53383">
    <property type="entry name" value="PLP-dependent transferases"/>
    <property type="match status" value="1"/>
</dbReference>
<dbReference type="InterPro" id="IPR036979">
    <property type="entry name" value="CM_dom_sf"/>
</dbReference>
<keyword evidence="5 7" id="KW-0808">Transferase</keyword>
<evidence type="ECO:0000256" key="6">
    <source>
        <dbReference type="ARBA" id="ARBA00022898"/>
    </source>
</evidence>
<dbReference type="InterPro" id="IPR015424">
    <property type="entry name" value="PyrdxlP-dep_Trfase"/>
</dbReference>
<dbReference type="PANTHER" id="PTHR46383">
    <property type="entry name" value="ASPARTATE AMINOTRANSFERASE"/>
    <property type="match status" value="1"/>
</dbReference>
<dbReference type="Gene3D" id="1.20.59.10">
    <property type="entry name" value="Chorismate mutase"/>
    <property type="match status" value="1"/>
</dbReference>
<dbReference type="PROSITE" id="PS00105">
    <property type="entry name" value="AA_TRANSFER_CLASS_1"/>
    <property type="match status" value="1"/>
</dbReference>
<dbReference type="InterPro" id="IPR004839">
    <property type="entry name" value="Aminotransferase_I/II_large"/>
</dbReference>
<accession>A0A075GBN9</accession>
<evidence type="ECO:0000256" key="7">
    <source>
        <dbReference type="RuleBase" id="RU000481"/>
    </source>
</evidence>
<dbReference type="Gene3D" id="3.90.1150.10">
    <property type="entry name" value="Aspartate Aminotransferase, domain 1"/>
    <property type="match status" value="1"/>
</dbReference>
<dbReference type="InterPro" id="IPR036263">
    <property type="entry name" value="Chorismate_II_sf"/>
</dbReference>
<dbReference type="GO" id="GO:0004106">
    <property type="term" value="F:chorismate mutase activity"/>
    <property type="evidence" value="ECO:0007669"/>
    <property type="project" value="InterPro"/>
</dbReference>
<comment type="similarity">
    <text evidence="2 7">Belongs to the class-I pyridoxal-phosphate-dependent aminotransferase family.</text>
</comment>
<dbReference type="InterPro" id="IPR015421">
    <property type="entry name" value="PyrdxlP-dep_Trfase_major"/>
</dbReference>
<dbReference type="InterPro" id="IPR004838">
    <property type="entry name" value="NHTrfase_class1_PyrdxlP-BS"/>
</dbReference>
<dbReference type="InterPro" id="IPR050596">
    <property type="entry name" value="AspAT/PAT-like"/>
</dbReference>
<protein>
    <recommendedName>
        <fullName evidence="7">Aminotransferase</fullName>
        <ecNumber evidence="7">2.6.1.-</ecNumber>
    </recommendedName>
</protein>
<evidence type="ECO:0000313" key="9">
    <source>
        <dbReference type="EMBL" id="AIE99067.1"/>
    </source>
</evidence>
<dbReference type="GO" id="GO:0008483">
    <property type="term" value="F:transaminase activity"/>
    <property type="evidence" value="ECO:0007669"/>
    <property type="project" value="UniProtKB-KW"/>
</dbReference>
<proteinExistence type="inferred from homology"/>
<dbReference type="SMART" id="SM00830">
    <property type="entry name" value="CM_2"/>
    <property type="match status" value="1"/>
</dbReference>
<evidence type="ECO:0000256" key="5">
    <source>
        <dbReference type="ARBA" id="ARBA00022679"/>
    </source>
</evidence>
<dbReference type="Pfam" id="PF01817">
    <property type="entry name" value="CM_2"/>
    <property type="match status" value="1"/>
</dbReference>
<dbReference type="PANTHER" id="PTHR46383:SF1">
    <property type="entry name" value="ASPARTATE AMINOTRANSFERASE"/>
    <property type="match status" value="1"/>
</dbReference>
<evidence type="ECO:0000256" key="4">
    <source>
        <dbReference type="ARBA" id="ARBA00022576"/>
    </source>
</evidence>
<gene>
    <name evidence="9" type="primary">aspB</name>
</gene>
<dbReference type="InterPro" id="IPR015422">
    <property type="entry name" value="PyrdxlP-dep_Trfase_small"/>
</dbReference>
<dbReference type="EC" id="2.6.1.-" evidence="7"/>
<dbReference type="GO" id="GO:0006520">
    <property type="term" value="P:amino acid metabolic process"/>
    <property type="evidence" value="ECO:0007669"/>
    <property type="project" value="InterPro"/>
</dbReference>
<evidence type="ECO:0000256" key="3">
    <source>
        <dbReference type="ARBA" id="ARBA00011738"/>
    </source>
</evidence>
<evidence type="ECO:0000256" key="2">
    <source>
        <dbReference type="ARBA" id="ARBA00007441"/>
    </source>
</evidence>
<sequence>MSDIEEHRKKIEEITLEMIKLLKTRTDIAKQIGNTKASLGMTVTDEEREDALRNQVTKLCKEIDLDQSTALKFLNFLFNESVKVQSDKKQTHLSVFLKAKALEEEGKKIIHLEVGEPDFRPPEEVKTALKEVYDKGYGKYGPAKGITELRKELVKWNSYARDGGEWKRPTEENIMVVPGARFAVYLAITTLLNPGDEIIVIEPAWPAYKDCALNAGVKVRTIKTTLETKWEPSVDQINNTINENTKMIVLNYPNNPTGKILPENMMENIINIARKHDLYILSDEIYEFYYMDDDLPSPAVRPGVVYGYEKTIVTQSFSKSFAMTGYRIGYAIADPSIIEKMSKLQALSLTNVSEPIQYVVLKALERMIRGRDGSSYPGSNNLLVRSRLKALVKSAKDIGLKFIEPDGAMYLFARTKYKNFDATEFSEKLLKHGVAIAPGEGFGDYKEFFRITAIDEERLIEGMKILDTVLKENV</sequence>
<dbReference type="SUPFAM" id="SSF48600">
    <property type="entry name" value="Chorismate mutase II"/>
    <property type="match status" value="1"/>
</dbReference>
<keyword evidence="6" id="KW-0663">Pyridoxal phosphate</keyword>
<dbReference type="CDD" id="cd00609">
    <property type="entry name" value="AAT_like"/>
    <property type="match status" value="1"/>
</dbReference>
<evidence type="ECO:0000259" key="8">
    <source>
        <dbReference type="PROSITE" id="PS51168"/>
    </source>
</evidence>
<dbReference type="Gene3D" id="3.40.640.10">
    <property type="entry name" value="Type I PLP-dependent aspartate aminotransferase-like (Major domain)"/>
    <property type="match status" value="1"/>
</dbReference>
<name>A0A075GBN9_9ARCH</name>
<dbReference type="AlphaFoldDB" id="A0A075GBN9"/>
<comment type="subunit">
    <text evidence="3">Homodimer.</text>
</comment>